<dbReference type="AlphaFoldDB" id="A0A016V6I4"/>
<evidence type="ECO:0000313" key="2">
    <source>
        <dbReference type="Proteomes" id="UP000024635"/>
    </source>
</evidence>
<reference evidence="2" key="1">
    <citation type="journal article" date="2015" name="Nat. Genet.">
        <title>The genome and transcriptome of the zoonotic hookworm Ancylostoma ceylanicum identify infection-specific gene families.</title>
        <authorList>
            <person name="Schwarz E.M."/>
            <person name="Hu Y."/>
            <person name="Antoshechkin I."/>
            <person name="Miller M.M."/>
            <person name="Sternberg P.W."/>
            <person name="Aroian R.V."/>
        </authorList>
    </citation>
    <scope>NUCLEOTIDE SEQUENCE</scope>
    <source>
        <strain evidence="2">HY135</strain>
    </source>
</reference>
<sequence length="69" mass="7705">MKNALEACSIRECEEGSPALLGLQQLWPSRHQPSLLMTLPTRTLVAMKQMFFLGTIEYSSVTKVFCSGK</sequence>
<protein>
    <submittedName>
        <fullName evidence="1">Uncharacterized protein</fullName>
    </submittedName>
</protein>
<accession>A0A016V6I4</accession>
<keyword evidence="2" id="KW-1185">Reference proteome</keyword>
<comment type="caution">
    <text evidence="1">The sequence shown here is derived from an EMBL/GenBank/DDBJ whole genome shotgun (WGS) entry which is preliminary data.</text>
</comment>
<name>A0A016V6I4_9BILA</name>
<dbReference type="EMBL" id="JARK01001353">
    <property type="protein sequence ID" value="EYC22592.1"/>
    <property type="molecule type" value="Genomic_DNA"/>
</dbReference>
<organism evidence="1 2">
    <name type="scientific">Ancylostoma ceylanicum</name>
    <dbReference type="NCBI Taxonomy" id="53326"/>
    <lineage>
        <taxon>Eukaryota</taxon>
        <taxon>Metazoa</taxon>
        <taxon>Ecdysozoa</taxon>
        <taxon>Nematoda</taxon>
        <taxon>Chromadorea</taxon>
        <taxon>Rhabditida</taxon>
        <taxon>Rhabditina</taxon>
        <taxon>Rhabditomorpha</taxon>
        <taxon>Strongyloidea</taxon>
        <taxon>Ancylostomatidae</taxon>
        <taxon>Ancylostomatinae</taxon>
        <taxon>Ancylostoma</taxon>
    </lineage>
</organism>
<gene>
    <name evidence="1" type="primary">Acey_s0017.g3443</name>
    <name evidence="1" type="ORF">Y032_0017g3443</name>
</gene>
<evidence type="ECO:0000313" key="1">
    <source>
        <dbReference type="EMBL" id="EYC22592.1"/>
    </source>
</evidence>
<dbReference type="Proteomes" id="UP000024635">
    <property type="component" value="Unassembled WGS sequence"/>
</dbReference>
<proteinExistence type="predicted"/>